<proteinExistence type="predicted"/>
<feature type="transmembrane region" description="Helical" evidence="5">
    <location>
        <begin position="76"/>
        <end position="95"/>
    </location>
</feature>
<evidence type="ECO:0000256" key="2">
    <source>
        <dbReference type="ARBA" id="ARBA00022692"/>
    </source>
</evidence>
<evidence type="ECO:0000256" key="1">
    <source>
        <dbReference type="ARBA" id="ARBA00004141"/>
    </source>
</evidence>
<dbReference type="OrthoDB" id="10035564at2759"/>
<dbReference type="GO" id="GO:0016020">
    <property type="term" value="C:membrane"/>
    <property type="evidence" value="ECO:0007669"/>
    <property type="project" value="UniProtKB-SubCell"/>
</dbReference>
<feature type="domain" description="Ion transport" evidence="6">
    <location>
        <begin position="45"/>
        <end position="168"/>
    </location>
</feature>
<evidence type="ECO:0000256" key="5">
    <source>
        <dbReference type="SAM" id="Phobius"/>
    </source>
</evidence>
<dbReference type="Pfam" id="PF00520">
    <property type="entry name" value="Ion_trans"/>
    <property type="match status" value="1"/>
</dbReference>
<evidence type="ECO:0000256" key="3">
    <source>
        <dbReference type="ARBA" id="ARBA00022989"/>
    </source>
</evidence>
<evidence type="ECO:0000256" key="4">
    <source>
        <dbReference type="ARBA" id="ARBA00023136"/>
    </source>
</evidence>
<feature type="transmembrane region" description="Helical" evidence="5">
    <location>
        <begin position="172"/>
        <end position="189"/>
    </location>
</feature>
<dbReference type="Gene3D" id="1.20.120.350">
    <property type="entry name" value="Voltage-gated potassium channels. Chain C"/>
    <property type="match status" value="1"/>
</dbReference>
<protein>
    <recommendedName>
        <fullName evidence="6">Ion transport domain-containing protein</fullName>
    </recommendedName>
</protein>
<comment type="caution">
    <text evidence="7">The sequence shown here is derived from an EMBL/GenBank/DDBJ whole genome shotgun (WGS) entry which is preliminary data.</text>
</comment>
<evidence type="ECO:0000259" key="6">
    <source>
        <dbReference type="Pfam" id="PF00520"/>
    </source>
</evidence>
<keyword evidence="8" id="KW-1185">Reference proteome</keyword>
<dbReference type="SUPFAM" id="SSF81324">
    <property type="entry name" value="Voltage-gated potassium channels"/>
    <property type="match status" value="1"/>
</dbReference>
<keyword evidence="2 5" id="KW-0812">Transmembrane</keyword>
<dbReference type="AlphaFoldDB" id="A0A1V9Z1X3"/>
<reference evidence="7 8" key="1">
    <citation type="journal article" date="2014" name="Genome Biol. Evol.">
        <title>The secreted proteins of Achlya hypogyna and Thraustotheca clavata identify the ancestral oomycete secretome and reveal gene acquisitions by horizontal gene transfer.</title>
        <authorList>
            <person name="Misner I."/>
            <person name="Blouin N."/>
            <person name="Leonard G."/>
            <person name="Richards T.A."/>
            <person name="Lane C.E."/>
        </authorList>
    </citation>
    <scope>NUCLEOTIDE SEQUENCE [LARGE SCALE GENOMIC DNA]</scope>
    <source>
        <strain evidence="7 8">ATCC 48635</strain>
    </source>
</reference>
<dbReference type="InterPro" id="IPR005821">
    <property type="entry name" value="Ion_trans_dom"/>
</dbReference>
<feature type="transmembrane region" description="Helical" evidence="5">
    <location>
        <begin position="40"/>
        <end position="61"/>
    </location>
</feature>
<accession>A0A1V9Z1X3</accession>
<dbReference type="EMBL" id="JNBR01000484">
    <property type="protein sequence ID" value="OQR92015.1"/>
    <property type="molecule type" value="Genomic_DNA"/>
</dbReference>
<sequence length="191" mass="21849">MPRHLKRLRVAALNLQQKLIKSRKRDESLRKWVGRNLDNSLLAAILDLFQVLLGVIVTIIYCLKNWEAWDATRDSMATRLLQAGFGVVFLFDYVLRSGLYAADNREAHVLAPLTIMDLLAIFPQFVELVLSEGYVREHFLIVGGIKTLRPFRCLCCFRLIPFTSTARQRETFVLFSAVVCIIICFGSTQQV</sequence>
<dbReference type="STRING" id="1202772.A0A1V9Z1X3"/>
<comment type="subcellular location">
    <subcellularLocation>
        <location evidence="1">Membrane</location>
        <topology evidence="1">Multi-pass membrane protein</topology>
    </subcellularLocation>
</comment>
<dbReference type="Proteomes" id="UP000243579">
    <property type="component" value="Unassembled WGS sequence"/>
</dbReference>
<organism evidence="7 8">
    <name type="scientific">Achlya hypogyna</name>
    <name type="common">Oomycete</name>
    <name type="synonym">Protoachlya hypogyna</name>
    <dbReference type="NCBI Taxonomy" id="1202772"/>
    <lineage>
        <taxon>Eukaryota</taxon>
        <taxon>Sar</taxon>
        <taxon>Stramenopiles</taxon>
        <taxon>Oomycota</taxon>
        <taxon>Saprolegniomycetes</taxon>
        <taxon>Saprolegniales</taxon>
        <taxon>Achlyaceae</taxon>
        <taxon>Achlya</taxon>
    </lineage>
</organism>
<evidence type="ECO:0000313" key="7">
    <source>
        <dbReference type="EMBL" id="OQR92015.1"/>
    </source>
</evidence>
<keyword evidence="4 5" id="KW-0472">Membrane</keyword>
<keyword evidence="3 5" id="KW-1133">Transmembrane helix</keyword>
<gene>
    <name evidence="7" type="ORF">ACHHYP_04124</name>
</gene>
<name>A0A1V9Z1X3_ACHHY</name>
<dbReference type="InterPro" id="IPR027359">
    <property type="entry name" value="Volt_channel_dom_sf"/>
</dbReference>
<dbReference type="GO" id="GO:0005216">
    <property type="term" value="F:monoatomic ion channel activity"/>
    <property type="evidence" value="ECO:0007669"/>
    <property type="project" value="InterPro"/>
</dbReference>
<evidence type="ECO:0000313" key="8">
    <source>
        <dbReference type="Proteomes" id="UP000243579"/>
    </source>
</evidence>